<dbReference type="Proteomes" id="UP001499978">
    <property type="component" value="Unassembled WGS sequence"/>
</dbReference>
<sequence>MHRMGHASMRAALIYQHATRERDKEIAREMDRRIAMATAPTVGRPEPSDEAPSGA</sequence>
<evidence type="ECO:0000313" key="3">
    <source>
        <dbReference type="Proteomes" id="UP001499978"/>
    </source>
</evidence>
<protein>
    <recommendedName>
        <fullName evidence="4">Integrase</fullName>
    </recommendedName>
</protein>
<comment type="caution">
    <text evidence="2">The sequence shown here is derived from an EMBL/GenBank/DDBJ whole genome shotgun (WGS) entry which is preliminary data.</text>
</comment>
<dbReference type="EMBL" id="BAAARY010000021">
    <property type="protein sequence ID" value="GAA2530654.1"/>
    <property type="molecule type" value="Genomic_DNA"/>
</dbReference>
<reference evidence="2 3" key="1">
    <citation type="journal article" date="2019" name="Int. J. Syst. Evol. Microbiol.">
        <title>The Global Catalogue of Microorganisms (GCM) 10K type strain sequencing project: providing services to taxonomists for standard genome sequencing and annotation.</title>
        <authorList>
            <consortium name="The Broad Institute Genomics Platform"/>
            <consortium name="The Broad Institute Genome Sequencing Center for Infectious Disease"/>
            <person name="Wu L."/>
            <person name="Ma J."/>
        </authorList>
    </citation>
    <scope>NUCLEOTIDE SEQUENCE [LARGE SCALE GENOMIC DNA]</scope>
    <source>
        <strain evidence="2 3">JCM 3367</strain>
    </source>
</reference>
<evidence type="ECO:0000256" key="1">
    <source>
        <dbReference type="SAM" id="MobiDB-lite"/>
    </source>
</evidence>
<feature type="region of interest" description="Disordered" evidence="1">
    <location>
        <begin position="36"/>
        <end position="55"/>
    </location>
</feature>
<accession>A0ABN3NQG3</accession>
<keyword evidence="3" id="KW-1185">Reference proteome</keyword>
<proteinExistence type="predicted"/>
<gene>
    <name evidence="2" type="ORF">GCM10010201_32690</name>
</gene>
<evidence type="ECO:0008006" key="4">
    <source>
        <dbReference type="Google" id="ProtNLM"/>
    </source>
</evidence>
<evidence type="ECO:0000313" key="2">
    <source>
        <dbReference type="EMBL" id="GAA2530654.1"/>
    </source>
</evidence>
<name>A0ABN3NQG3_9ACTN</name>
<organism evidence="2 3">
    <name type="scientific">Pilimelia columellifera subsp. columellifera</name>
    <dbReference type="NCBI Taxonomy" id="706583"/>
    <lineage>
        <taxon>Bacteria</taxon>
        <taxon>Bacillati</taxon>
        <taxon>Actinomycetota</taxon>
        <taxon>Actinomycetes</taxon>
        <taxon>Micromonosporales</taxon>
        <taxon>Micromonosporaceae</taxon>
        <taxon>Pilimelia</taxon>
    </lineage>
</organism>